<name>A0A6C0P8M2_9BACL</name>
<dbReference type="InterPro" id="IPR002579">
    <property type="entry name" value="Met_Sox_Rdtase_MsrB_dom"/>
</dbReference>
<evidence type="ECO:0000256" key="1">
    <source>
        <dbReference type="ARBA" id="ARBA00005591"/>
    </source>
</evidence>
<dbReference type="HAMAP" id="MF_01401">
    <property type="entry name" value="MsrA"/>
    <property type="match status" value="1"/>
</dbReference>
<dbReference type="KEGG" id="prz:GZH47_30730"/>
<dbReference type="Pfam" id="PF01625">
    <property type="entry name" value="PMSR"/>
    <property type="match status" value="1"/>
</dbReference>
<comment type="catalytic activity">
    <reaction evidence="4 7">
        <text>L-methionyl-[protein] + [thioredoxin]-disulfide + H2O = L-methionyl-(S)-S-oxide-[protein] + [thioredoxin]-dithiol</text>
        <dbReference type="Rhea" id="RHEA:14217"/>
        <dbReference type="Rhea" id="RHEA-COMP:10698"/>
        <dbReference type="Rhea" id="RHEA-COMP:10700"/>
        <dbReference type="Rhea" id="RHEA-COMP:12313"/>
        <dbReference type="Rhea" id="RHEA-COMP:12315"/>
        <dbReference type="ChEBI" id="CHEBI:15377"/>
        <dbReference type="ChEBI" id="CHEBI:16044"/>
        <dbReference type="ChEBI" id="CHEBI:29950"/>
        <dbReference type="ChEBI" id="CHEBI:44120"/>
        <dbReference type="ChEBI" id="CHEBI:50058"/>
        <dbReference type="EC" id="1.8.4.11"/>
    </reaction>
</comment>
<proteinExistence type="inferred from homology"/>
<keyword evidence="10" id="KW-1185">Reference proteome</keyword>
<comment type="catalytic activity">
    <reaction evidence="5">
        <text>L-methionyl-[protein] + [thioredoxin]-disulfide + H2O = L-methionyl-(R)-S-oxide-[protein] + [thioredoxin]-dithiol</text>
        <dbReference type="Rhea" id="RHEA:24164"/>
        <dbReference type="Rhea" id="RHEA-COMP:10698"/>
        <dbReference type="Rhea" id="RHEA-COMP:10700"/>
        <dbReference type="Rhea" id="RHEA-COMP:12313"/>
        <dbReference type="Rhea" id="RHEA-COMP:12314"/>
        <dbReference type="ChEBI" id="CHEBI:15377"/>
        <dbReference type="ChEBI" id="CHEBI:16044"/>
        <dbReference type="ChEBI" id="CHEBI:29950"/>
        <dbReference type="ChEBI" id="CHEBI:45764"/>
        <dbReference type="ChEBI" id="CHEBI:50058"/>
        <dbReference type="EC" id="1.8.4.12"/>
    </reaction>
</comment>
<reference evidence="9 10" key="1">
    <citation type="submission" date="2020-02" db="EMBL/GenBank/DDBJ databases">
        <title>Paenibacillus sp. nov., isolated from rhizosphere soil of tomato.</title>
        <authorList>
            <person name="Weon H.-Y."/>
            <person name="Lee S.A."/>
        </authorList>
    </citation>
    <scope>NUCLEOTIDE SEQUENCE [LARGE SCALE GENOMIC DNA]</scope>
    <source>
        <strain evidence="9 10">14171R-81</strain>
    </source>
</reference>
<dbReference type="RefSeq" id="WP_162644893.1">
    <property type="nucleotide sequence ID" value="NZ_CP048286.1"/>
</dbReference>
<evidence type="ECO:0000256" key="3">
    <source>
        <dbReference type="ARBA" id="ARBA00023268"/>
    </source>
</evidence>
<organism evidence="9 10">
    <name type="scientific">Paenibacillus rhizovicinus</name>
    <dbReference type="NCBI Taxonomy" id="2704463"/>
    <lineage>
        <taxon>Bacteria</taxon>
        <taxon>Bacillati</taxon>
        <taxon>Bacillota</taxon>
        <taxon>Bacilli</taxon>
        <taxon>Bacillales</taxon>
        <taxon>Paenibacillaceae</taxon>
        <taxon>Paenibacillus</taxon>
    </lineage>
</organism>
<dbReference type="InterPro" id="IPR011057">
    <property type="entry name" value="Mss4-like_sf"/>
</dbReference>
<dbReference type="InterPro" id="IPR002569">
    <property type="entry name" value="Met_Sox_Rdtase_MsrA_dom"/>
</dbReference>
<dbReference type="PROSITE" id="PS51790">
    <property type="entry name" value="MSRB"/>
    <property type="match status" value="1"/>
</dbReference>
<comment type="function">
    <text evidence="7">Has an important function as a repair enzyme for proteins that have been inactivated by oxidation. Catalyzes the reversible oxidation-reduction of methionine sulfoxide in proteins to methionine.</text>
</comment>
<dbReference type="EC" id="1.8.4.11" evidence="7"/>
<dbReference type="PANTHER" id="PTHR43774">
    <property type="entry name" value="PEPTIDE METHIONINE SULFOXIDE REDUCTASE"/>
    <property type="match status" value="1"/>
</dbReference>
<sequence length="324" mass="36780">MKIGNHETRLATFAGGCFWCMVKPFDEWPGIESVVAGYTGGHTENPTYAEVGSETTGHYEAVQIAYQPAIFPYERLLDIYWQQIDPTDDGGQFQDRGHSYRTAIFVHDEQQRAQAEASKLELRKSGRFKRPIVTEILNAGTFYPAEDEHQDYYKTHRRNYNLYVEGSGREAFANRSWRGEKDKAALQRRLTELQFKVTQLNEDEPAFENEYWNNAHEGIYADVVNGDALFSTIDQFNSGTGWPSFSKPIEEGIVRKEAEFSGGQVRTILRARLSGSYLGPFIQDVPSGTMPYYRVNSASLRFIPLERLDAEGYGRFAQGFGGKA</sequence>
<evidence type="ECO:0000313" key="9">
    <source>
        <dbReference type="EMBL" id="QHW34741.1"/>
    </source>
</evidence>
<dbReference type="Pfam" id="PF01641">
    <property type="entry name" value="SelR"/>
    <property type="match status" value="1"/>
</dbReference>
<dbReference type="Proteomes" id="UP000479114">
    <property type="component" value="Chromosome"/>
</dbReference>
<dbReference type="AlphaFoldDB" id="A0A6C0P8M2"/>
<evidence type="ECO:0000256" key="4">
    <source>
        <dbReference type="ARBA" id="ARBA00047806"/>
    </source>
</evidence>
<evidence type="ECO:0000256" key="7">
    <source>
        <dbReference type="HAMAP-Rule" id="MF_01401"/>
    </source>
</evidence>
<dbReference type="NCBIfam" id="TIGR00357">
    <property type="entry name" value="peptide-methionine (R)-S-oxide reductase MsrB"/>
    <property type="match status" value="1"/>
</dbReference>
<dbReference type="SUPFAM" id="SSF55068">
    <property type="entry name" value="Peptide methionine sulfoxide reductase"/>
    <property type="match status" value="1"/>
</dbReference>
<keyword evidence="3" id="KW-0511">Multifunctional enzyme</keyword>
<evidence type="ECO:0000313" key="10">
    <source>
        <dbReference type="Proteomes" id="UP000479114"/>
    </source>
</evidence>
<feature type="domain" description="MsrB" evidence="8">
    <location>
        <begin position="183"/>
        <end position="305"/>
    </location>
</feature>
<protein>
    <recommendedName>
        <fullName evidence="7">Peptide methionine sulfoxide reductase MsrA</fullName>
        <shortName evidence="7">Protein-methionine-S-oxide reductase</shortName>
        <ecNumber evidence="7">1.8.4.11</ecNumber>
    </recommendedName>
    <alternativeName>
        <fullName evidence="7">Peptide-methionine (S)-S-oxide reductase</fullName>
        <shortName evidence="7">Peptide Met(O) reductase</shortName>
    </alternativeName>
</protein>
<dbReference type="GO" id="GO:0008113">
    <property type="term" value="F:peptide-methionine (S)-S-oxide reductase activity"/>
    <property type="evidence" value="ECO:0007669"/>
    <property type="project" value="UniProtKB-UniRule"/>
</dbReference>
<comment type="similarity">
    <text evidence="1 7">Belongs to the MsrA Met sulfoxide reductase family.</text>
</comment>
<dbReference type="NCBIfam" id="TIGR00401">
    <property type="entry name" value="msrA"/>
    <property type="match status" value="1"/>
</dbReference>
<evidence type="ECO:0000259" key="8">
    <source>
        <dbReference type="PROSITE" id="PS51790"/>
    </source>
</evidence>
<dbReference type="EMBL" id="CP048286">
    <property type="protein sequence ID" value="QHW34741.1"/>
    <property type="molecule type" value="Genomic_DNA"/>
</dbReference>
<keyword evidence="2 7" id="KW-0560">Oxidoreductase</keyword>
<evidence type="ECO:0000256" key="6">
    <source>
        <dbReference type="ARBA" id="ARBA00048782"/>
    </source>
</evidence>
<gene>
    <name evidence="7 9" type="primary">msrA</name>
    <name evidence="9" type="ORF">GZH47_30730</name>
</gene>
<dbReference type="GO" id="GO:0033744">
    <property type="term" value="F:L-methionine:thioredoxin-disulfide S-oxidoreductase activity"/>
    <property type="evidence" value="ECO:0007669"/>
    <property type="project" value="RHEA"/>
</dbReference>
<evidence type="ECO:0000256" key="5">
    <source>
        <dbReference type="ARBA" id="ARBA00048488"/>
    </source>
</evidence>
<dbReference type="Gene3D" id="2.170.150.20">
    <property type="entry name" value="Peptide methionine sulfoxide reductase"/>
    <property type="match status" value="1"/>
</dbReference>
<dbReference type="PANTHER" id="PTHR43774:SF1">
    <property type="entry name" value="PEPTIDE METHIONINE SULFOXIDE REDUCTASE MSRA 2"/>
    <property type="match status" value="1"/>
</dbReference>
<dbReference type="GO" id="GO:0033743">
    <property type="term" value="F:peptide-methionine (R)-S-oxide reductase activity"/>
    <property type="evidence" value="ECO:0007669"/>
    <property type="project" value="UniProtKB-EC"/>
</dbReference>
<comment type="catalytic activity">
    <reaction evidence="6 7">
        <text>[thioredoxin]-disulfide + L-methionine + H2O = L-methionine (S)-S-oxide + [thioredoxin]-dithiol</text>
        <dbReference type="Rhea" id="RHEA:19993"/>
        <dbReference type="Rhea" id="RHEA-COMP:10698"/>
        <dbReference type="Rhea" id="RHEA-COMP:10700"/>
        <dbReference type="ChEBI" id="CHEBI:15377"/>
        <dbReference type="ChEBI" id="CHEBI:29950"/>
        <dbReference type="ChEBI" id="CHEBI:50058"/>
        <dbReference type="ChEBI" id="CHEBI:57844"/>
        <dbReference type="ChEBI" id="CHEBI:58772"/>
        <dbReference type="EC" id="1.8.4.11"/>
    </reaction>
</comment>
<dbReference type="Gene3D" id="3.30.1060.10">
    <property type="entry name" value="Peptide methionine sulphoxide reductase MsrA"/>
    <property type="match status" value="1"/>
</dbReference>
<feature type="active site" evidence="7">
    <location>
        <position position="17"/>
    </location>
</feature>
<accession>A0A6C0P8M2</accession>
<evidence type="ECO:0000256" key="2">
    <source>
        <dbReference type="ARBA" id="ARBA00023002"/>
    </source>
</evidence>
<dbReference type="InterPro" id="IPR036509">
    <property type="entry name" value="Met_Sox_Rdtase_MsrA_sf"/>
</dbReference>
<dbReference type="SUPFAM" id="SSF51316">
    <property type="entry name" value="Mss4-like"/>
    <property type="match status" value="1"/>
</dbReference>